<gene>
    <name evidence="1" type="ORF">RO3G_13581</name>
</gene>
<dbReference type="GeneID" id="93620546"/>
<proteinExistence type="predicted"/>
<evidence type="ECO:0000313" key="1">
    <source>
        <dbReference type="EMBL" id="EIE88870.1"/>
    </source>
</evidence>
<protein>
    <submittedName>
        <fullName evidence="1">Uncharacterized protein</fullName>
    </submittedName>
</protein>
<dbReference type="RefSeq" id="XP_067524266.1">
    <property type="nucleotide sequence ID" value="XM_067668165.1"/>
</dbReference>
<dbReference type="Proteomes" id="UP000009138">
    <property type="component" value="Unassembled WGS sequence"/>
</dbReference>
<organism evidence="1 2">
    <name type="scientific">Rhizopus delemar (strain RA 99-880 / ATCC MYA-4621 / FGSC 9543 / NRRL 43880)</name>
    <name type="common">Mucormycosis agent</name>
    <name type="synonym">Rhizopus arrhizus var. delemar</name>
    <dbReference type="NCBI Taxonomy" id="246409"/>
    <lineage>
        <taxon>Eukaryota</taxon>
        <taxon>Fungi</taxon>
        <taxon>Fungi incertae sedis</taxon>
        <taxon>Mucoromycota</taxon>
        <taxon>Mucoromycotina</taxon>
        <taxon>Mucoromycetes</taxon>
        <taxon>Mucorales</taxon>
        <taxon>Mucorineae</taxon>
        <taxon>Rhizopodaceae</taxon>
        <taxon>Rhizopus</taxon>
    </lineage>
</organism>
<accession>I1CK90</accession>
<dbReference type="InParanoid" id="I1CK90"/>
<name>I1CK90_RHIO9</name>
<reference evidence="1 2" key="1">
    <citation type="journal article" date="2009" name="PLoS Genet.">
        <title>Genomic analysis of the basal lineage fungus Rhizopus oryzae reveals a whole-genome duplication.</title>
        <authorList>
            <person name="Ma L.-J."/>
            <person name="Ibrahim A.S."/>
            <person name="Skory C."/>
            <person name="Grabherr M.G."/>
            <person name="Burger G."/>
            <person name="Butler M."/>
            <person name="Elias M."/>
            <person name="Idnurm A."/>
            <person name="Lang B.F."/>
            <person name="Sone T."/>
            <person name="Abe A."/>
            <person name="Calvo S.E."/>
            <person name="Corrochano L.M."/>
            <person name="Engels R."/>
            <person name="Fu J."/>
            <person name="Hansberg W."/>
            <person name="Kim J.-M."/>
            <person name="Kodira C.D."/>
            <person name="Koehrsen M.J."/>
            <person name="Liu B."/>
            <person name="Miranda-Saavedra D."/>
            <person name="O'Leary S."/>
            <person name="Ortiz-Castellanos L."/>
            <person name="Poulter R."/>
            <person name="Rodriguez-Romero J."/>
            <person name="Ruiz-Herrera J."/>
            <person name="Shen Y.-Q."/>
            <person name="Zeng Q."/>
            <person name="Galagan J."/>
            <person name="Birren B.W."/>
            <person name="Cuomo C.A."/>
            <person name="Wickes B.L."/>
        </authorList>
    </citation>
    <scope>NUCLEOTIDE SEQUENCE [LARGE SCALE GENOMIC DNA]</scope>
    <source>
        <strain evidence="2">RA 99-880 / ATCC MYA-4621 / FGSC 9543 / NRRL 43880</strain>
    </source>
</reference>
<keyword evidence="2" id="KW-1185">Reference proteome</keyword>
<evidence type="ECO:0000313" key="2">
    <source>
        <dbReference type="Proteomes" id="UP000009138"/>
    </source>
</evidence>
<dbReference type="EMBL" id="CH476743">
    <property type="protein sequence ID" value="EIE88870.1"/>
    <property type="molecule type" value="Genomic_DNA"/>
</dbReference>
<dbReference type="AlphaFoldDB" id="I1CK90"/>
<sequence length="151" mass="17001">MKADDRAQNIGNYQTRFERFVKGLKMDGFEVFGYARKSPHKLSSEALKKNLQNMITCLRHRSLVEAVYVSPNSLAKSPIVSRDMSNTDEELVQMELDNCAGSTQTLLAYLSSTEKKVCLIIVDYAALSTKSADVLALVNFDYRKGFPHRSI</sequence>
<dbReference type="VEuPathDB" id="FungiDB:RO3G_13581"/>
<dbReference type="OrthoDB" id="2264380at2759"/>
<dbReference type="OMA" id="VTIICEL"/>